<sequence>MAEHDATAKTDEPLAEAAAPVVVAAEAAGNDDASKPSASDEQQPEKTPAADGGGNDEAKPAPKKRGRKRKVDEQAAKAEEPAAPAAETHNNNDDETESEAERQTTKRAKPAATKGKRGRPVGRPRKKEVVEESSDDDDDALLQKTEKLVEELSDEIKSKFGSIVWVKMGGYPYWPALITDPRRLADPSLIRLATKDITSRYLVRYYKSNNFAAMLFKTVEDWTDTKHDYREGYPTKDARAPKRRANLMAAIELADKDIQRPIEERMDGLLKVVKRDEEPKEAPPVVQKRKPGRPLGSKNKPKVPPPPGAEPAEPPKKPGRRGRKKKEEADAAPEASAKKPEEPEITETPAEEEEAESTAPPLSKEEIKAKVASKKAPSKKKAASAGDEKANGTAVAKKPAKAAAATGKSESVSKADIDAKRKKEIELVVPRKSVKSSDLREATEEATRKQLTGKTKEKRKDKIEYKAGNMSLFAKKMTRLNANESSKNNDELIEMLTQLFEEKIVYRSDVEHSGLAAIIAILRKATNPTVAQTASAVRRHLMKVLKDDTVLDAPPKKHKAESGAEGNAKPAKKAKVEATTEAQHTAASPEGEAMKPDEDAAKSVTLEEPTKAEEPTADASPSENPSDDVVAKAKEADKVTESSADEPVNPSEAAQESEAPVSASSAESPSKAEASLPTETKSVDSTPRPDPSTDKARMNCIDMLSKTLEPNGPKNVEIATQIEEQLFDRFKESNAEYIHFARKITFTLKRNARIRDRLFNGSLHALELAYASDALLKEM</sequence>
<evidence type="ECO:0000313" key="4">
    <source>
        <dbReference type="EMBL" id="KAJ0399941.1"/>
    </source>
</evidence>
<gene>
    <name evidence="4" type="ORF">P43SY_009791</name>
</gene>
<dbReference type="SUPFAM" id="SSF46942">
    <property type="entry name" value="Elongation factor TFIIS domain 2"/>
    <property type="match status" value="1"/>
</dbReference>
<dbReference type="Gene3D" id="1.10.472.30">
    <property type="entry name" value="Transcription elongation factor S-II, central domain"/>
    <property type="match status" value="1"/>
</dbReference>
<keyword evidence="5" id="KW-1185">Reference proteome</keyword>
<reference evidence="4" key="1">
    <citation type="submission" date="2021-12" db="EMBL/GenBank/DDBJ databases">
        <title>Prjna785345.</title>
        <authorList>
            <person name="Rujirawat T."/>
            <person name="Krajaejun T."/>
        </authorList>
    </citation>
    <scope>NUCLEOTIDE SEQUENCE</scope>
    <source>
        <strain evidence="4">Pi057C3</strain>
    </source>
</reference>
<dbReference type="InterPro" id="IPR000313">
    <property type="entry name" value="PWWP_dom"/>
</dbReference>
<feature type="region of interest" description="Disordered" evidence="1">
    <location>
        <begin position="1"/>
        <end position="141"/>
    </location>
</feature>
<feature type="compositionally biased region" description="Acidic residues" evidence="1">
    <location>
        <begin position="343"/>
        <end position="356"/>
    </location>
</feature>
<accession>A0AAD5M9V3</accession>
<dbReference type="PROSITE" id="PS51321">
    <property type="entry name" value="TFIIS_CENTRAL"/>
    <property type="match status" value="1"/>
</dbReference>
<feature type="compositionally biased region" description="Basic and acidic residues" evidence="1">
    <location>
        <begin position="70"/>
        <end position="80"/>
    </location>
</feature>
<dbReference type="InterPro" id="IPR036575">
    <property type="entry name" value="TFIIS_cen_dom_sf"/>
</dbReference>
<organism evidence="4 5">
    <name type="scientific">Pythium insidiosum</name>
    <name type="common">Pythiosis disease agent</name>
    <dbReference type="NCBI Taxonomy" id="114742"/>
    <lineage>
        <taxon>Eukaryota</taxon>
        <taxon>Sar</taxon>
        <taxon>Stramenopiles</taxon>
        <taxon>Oomycota</taxon>
        <taxon>Peronosporomycetes</taxon>
        <taxon>Pythiales</taxon>
        <taxon>Pythiaceae</taxon>
        <taxon>Pythium</taxon>
    </lineage>
</organism>
<feature type="compositionally biased region" description="Basic and acidic residues" evidence="1">
    <location>
        <begin position="592"/>
        <end position="601"/>
    </location>
</feature>
<feature type="compositionally biased region" description="Low complexity" evidence="1">
    <location>
        <begin position="15"/>
        <end position="28"/>
    </location>
</feature>
<evidence type="ECO:0000259" key="2">
    <source>
        <dbReference type="PROSITE" id="PS50812"/>
    </source>
</evidence>
<feature type="compositionally biased region" description="Basic and acidic residues" evidence="1">
    <location>
        <begin position="1"/>
        <end position="12"/>
    </location>
</feature>
<feature type="domain" description="TFIIS central" evidence="3">
    <location>
        <begin position="696"/>
        <end position="779"/>
    </location>
</feature>
<feature type="compositionally biased region" description="Basic residues" evidence="1">
    <location>
        <begin position="105"/>
        <end position="126"/>
    </location>
</feature>
<comment type="caution">
    <text evidence="4">The sequence shown here is derived from an EMBL/GenBank/DDBJ whole genome shotgun (WGS) entry which is preliminary data.</text>
</comment>
<protein>
    <recommendedName>
        <fullName evidence="6">PWWP domain-containing protein</fullName>
    </recommendedName>
</protein>
<dbReference type="EMBL" id="JAKCXM010000167">
    <property type="protein sequence ID" value="KAJ0399941.1"/>
    <property type="molecule type" value="Genomic_DNA"/>
</dbReference>
<feature type="compositionally biased region" description="Basic and acidic residues" evidence="1">
    <location>
        <begin position="411"/>
        <end position="423"/>
    </location>
</feature>
<evidence type="ECO:0000259" key="3">
    <source>
        <dbReference type="PROSITE" id="PS51321"/>
    </source>
</evidence>
<feature type="region of interest" description="Disordered" evidence="1">
    <location>
        <begin position="548"/>
        <end position="696"/>
    </location>
</feature>
<dbReference type="AlphaFoldDB" id="A0AAD5M9V3"/>
<evidence type="ECO:0008006" key="6">
    <source>
        <dbReference type="Google" id="ProtNLM"/>
    </source>
</evidence>
<dbReference type="Pfam" id="PF00855">
    <property type="entry name" value="PWWP"/>
    <property type="match status" value="1"/>
</dbReference>
<feature type="compositionally biased region" description="Low complexity" evidence="1">
    <location>
        <begin position="650"/>
        <end position="675"/>
    </location>
</feature>
<feature type="compositionally biased region" description="Acidic residues" evidence="1">
    <location>
        <begin position="131"/>
        <end position="140"/>
    </location>
</feature>
<dbReference type="SUPFAM" id="SSF63748">
    <property type="entry name" value="Tudor/PWWP/MBT"/>
    <property type="match status" value="1"/>
</dbReference>
<feature type="region of interest" description="Disordered" evidence="1">
    <location>
        <begin position="274"/>
        <end position="423"/>
    </location>
</feature>
<feature type="compositionally biased region" description="Basic residues" evidence="1">
    <location>
        <begin position="371"/>
        <end position="382"/>
    </location>
</feature>
<dbReference type="Proteomes" id="UP001209570">
    <property type="component" value="Unassembled WGS sequence"/>
</dbReference>
<evidence type="ECO:0000256" key="1">
    <source>
        <dbReference type="SAM" id="MobiDB-lite"/>
    </source>
</evidence>
<feature type="domain" description="PWWP" evidence="2">
    <location>
        <begin position="160"/>
        <end position="212"/>
    </location>
</feature>
<dbReference type="GO" id="GO:0006351">
    <property type="term" value="P:DNA-templated transcription"/>
    <property type="evidence" value="ECO:0007669"/>
    <property type="project" value="InterPro"/>
</dbReference>
<feature type="compositionally biased region" description="Basic and acidic residues" evidence="1">
    <location>
        <begin position="629"/>
        <end position="640"/>
    </location>
</feature>
<dbReference type="InterPro" id="IPR003618">
    <property type="entry name" value="TFIIS_cen_dom"/>
</dbReference>
<dbReference type="PROSITE" id="PS50812">
    <property type="entry name" value="PWWP"/>
    <property type="match status" value="1"/>
</dbReference>
<evidence type="ECO:0000313" key="5">
    <source>
        <dbReference type="Proteomes" id="UP001209570"/>
    </source>
</evidence>
<feature type="compositionally biased region" description="Low complexity" evidence="1">
    <location>
        <begin position="394"/>
        <end position="405"/>
    </location>
</feature>
<proteinExistence type="predicted"/>
<name>A0AAD5M9V3_PYTIN</name>
<dbReference type="Gene3D" id="2.30.30.140">
    <property type="match status" value="1"/>
</dbReference>
<dbReference type="CDD" id="cd05162">
    <property type="entry name" value="PWWP"/>
    <property type="match status" value="1"/>
</dbReference>
<dbReference type="SMART" id="SM00293">
    <property type="entry name" value="PWWP"/>
    <property type="match status" value="1"/>
</dbReference>
<feature type="region of interest" description="Disordered" evidence="1">
    <location>
        <begin position="439"/>
        <end position="459"/>
    </location>
</feature>